<accession>A0A0P7BKJ8</accession>
<comment type="caution">
    <text evidence="2">The sequence shown here is derived from an EMBL/GenBank/DDBJ whole genome shotgun (WGS) entry which is preliminary data.</text>
</comment>
<reference evidence="2 3" key="1">
    <citation type="submission" date="2015-09" db="EMBL/GenBank/DDBJ databases">
        <title>Draft genome of a European isolate of the apple canker pathogen Neonectria ditissima.</title>
        <authorList>
            <person name="Gomez-Cortecero A."/>
            <person name="Harrison R.J."/>
            <person name="Armitage A.D."/>
        </authorList>
    </citation>
    <scope>NUCLEOTIDE SEQUENCE [LARGE SCALE GENOMIC DNA]</scope>
    <source>
        <strain evidence="2 3">R09/05</strain>
    </source>
</reference>
<proteinExistence type="predicted"/>
<protein>
    <submittedName>
        <fullName evidence="2">Uncharacterized protein</fullName>
    </submittedName>
</protein>
<evidence type="ECO:0000256" key="1">
    <source>
        <dbReference type="SAM" id="MobiDB-lite"/>
    </source>
</evidence>
<keyword evidence="3" id="KW-1185">Reference proteome</keyword>
<dbReference type="OrthoDB" id="5072679at2759"/>
<evidence type="ECO:0000313" key="2">
    <source>
        <dbReference type="EMBL" id="KPM45784.1"/>
    </source>
</evidence>
<sequence length="245" mass="26656">MDLCITAQEPFEPPKSKPFAPVTRASPTPTPTTSPHRLHPLATANITTTASSTNIVPSSWPAVAASSSPLTPLPDSGPSSHLEFELFIYDADNNDSSFTYPWDVPASPLCIAANTTKAQLLTLLRAHIPAPATACDAIAPPESVSASASVRRRGNAPVRRPKLTQVVMYWTFRGTILPLGPDDADWHYRNPITKTDLLRRSEDEWFLLREMMAASGGALKCYLSIRHEMPVAKKTGYSRWFGGSG</sequence>
<gene>
    <name evidence="2" type="ORF">AK830_g832</name>
</gene>
<evidence type="ECO:0000313" key="3">
    <source>
        <dbReference type="Proteomes" id="UP000050424"/>
    </source>
</evidence>
<organism evidence="2 3">
    <name type="scientific">Neonectria ditissima</name>
    <dbReference type="NCBI Taxonomy" id="78410"/>
    <lineage>
        <taxon>Eukaryota</taxon>
        <taxon>Fungi</taxon>
        <taxon>Dikarya</taxon>
        <taxon>Ascomycota</taxon>
        <taxon>Pezizomycotina</taxon>
        <taxon>Sordariomycetes</taxon>
        <taxon>Hypocreomycetidae</taxon>
        <taxon>Hypocreales</taxon>
        <taxon>Nectriaceae</taxon>
        <taxon>Neonectria</taxon>
    </lineage>
</organism>
<dbReference type="EMBL" id="LKCW01000005">
    <property type="protein sequence ID" value="KPM45784.1"/>
    <property type="molecule type" value="Genomic_DNA"/>
</dbReference>
<dbReference type="Proteomes" id="UP000050424">
    <property type="component" value="Unassembled WGS sequence"/>
</dbReference>
<dbReference type="AlphaFoldDB" id="A0A0P7BKJ8"/>
<feature type="compositionally biased region" description="Low complexity" evidence="1">
    <location>
        <begin position="20"/>
        <end position="38"/>
    </location>
</feature>
<feature type="region of interest" description="Disordered" evidence="1">
    <location>
        <begin position="1"/>
        <end position="38"/>
    </location>
</feature>
<name>A0A0P7BKJ8_9HYPO</name>